<sequence>MAFAASSGSGPRSFGGKVPHRTATIADTSHGHAPDLSHIQSQCGQLQSQLSSRLQQHPSGLIATLATGTPTAFYAKTGHFTWVLNSGANNHMTDKLSISSHVVSIHQTICLADGSSSTIQHKRLDFEEDFWQGI</sequence>
<evidence type="ECO:0000313" key="1">
    <source>
        <dbReference type="EMBL" id="GFS41675.1"/>
    </source>
</evidence>
<proteinExistence type="predicted"/>
<protein>
    <submittedName>
        <fullName evidence="1">Uncharacterized protein</fullName>
    </submittedName>
</protein>
<comment type="caution">
    <text evidence="1">The sequence shown here is derived from an EMBL/GenBank/DDBJ whole genome shotgun (WGS) entry which is preliminary data.</text>
</comment>
<dbReference type="Proteomes" id="UP000585474">
    <property type="component" value="Unassembled WGS sequence"/>
</dbReference>
<accession>A0A7J0DU25</accession>
<name>A0A7J0DU25_9ERIC</name>
<keyword evidence="2" id="KW-1185">Reference proteome</keyword>
<dbReference type="AlphaFoldDB" id="A0A7J0DU25"/>
<evidence type="ECO:0000313" key="2">
    <source>
        <dbReference type="Proteomes" id="UP000585474"/>
    </source>
</evidence>
<reference evidence="2" key="1">
    <citation type="submission" date="2019-07" db="EMBL/GenBank/DDBJ databases">
        <title>De Novo Assembly of kiwifruit Actinidia rufa.</title>
        <authorList>
            <person name="Sugita-Konishi S."/>
            <person name="Sato K."/>
            <person name="Mori E."/>
            <person name="Abe Y."/>
            <person name="Kisaki G."/>
            <person name="Hamano K."/>
            <person name="Suezawa K."/>
            <person name="Otani M."/>
            <person name="Fukuda T."/>
            <person name="Manabe T."/>
            <person name="Gomi K."/>
            <person name="Tabuchi M."/>
            <person name="Akimitsu K."/>
            <person name="Kataoka I."/>
        </authorList>
    </citation>
    <scope>NUCLEOTIDE SEQUENCE [LARGE SCALE GENOMIC DNA]</scope>
    <source>
        <strain evidence="2">cv. Fuchu</strain>
    </source>
</reference>
<organism evidence="1 2">
    <name type="scientific">Actinidia rufa</name>
    <dbReference type="NCBI Taxonomy" id="165716"/>
    <lineage>
        <taxon>Eukaryota</taxon>
        <taxon>Viridiplantae</taxon>
        <taxon>Streptophyta</taxon>
        <taxon>Embryophyta</taxon>
        <taxon>Tracheophyta</taxon>
        <taxon>Spermatophyta</taxon>
        <taxon>Magnoliopsida</taxon>
        <taxon>eudicotyledons</taxon>
        <taxon>Gunneridae</taxon>
        <taxon>Pentapetalae</taxon>
        <taxon>asterids</taxon>
        <taxon>Ericales</taxon>
        <taxon>Actinidiaceae</taxon>
        <taxon>Actinidia</taxon>
    </lineage>
</organism>
<dbReference type="EMBL" id="BJWL01000384">
    <property type="protein sequence ID" value="GFS41675.1"/>
    <property type="molecule type" value="Genomic_DNA"/>
</dbReference>
<gene>
    <name evidence="1" type="ORF">Acr_00g0075720</name>
</gene>